<dbReference type="OrthoDB" id="9803916at2"/>
<dbReference type="PANTHER" id="PTHR13754">
    <property type="entry name" value="METALLO-BETA-LACTAMASE SUPERFAMILY PROTEIN"/>
    <property type="match status" value="1"/>
</dbReference>
<sequence>MEILILVDNKASPRFRAEHGFSVLVRMRQRSILFDTGAGAALSHNASVLGVGRDEIQVVVLSHGHYDHTGGLTWWEGEVSPTLYLSPYALQSRYSVRAGQARPIGMPAEARAWVNSLPPDRVVWTTEPHMIEEGCWVTGPISRSPHEDTGGPYFLDEEGRFPDPMLEDQAMWVETEEGLVVISGCAHAGIVSTLEYVIRVAGASKIRAVIGGFHLAHASVARLTYTAEHLARLGVHTLVPCHCTGEDAVSFLSRSLEGRVVTGEVGFRLSF</sequence>
<gene>
    <name evidence="2" type="ordered locus">Spith_0708</name>
</gene>
<dbReference type="STRING" id="869211.Spith_0708"/>
<dbReference type="SMART" id="SM00849">
    <property type="entry name" value="Lactamase_B"/>
    <property type="match status" value="1"/>
</dbReference>
<dbReference type="InterPro" id="IPR036866">
    <property type="entry name" value="RibonucZ/Hydroxyglut_hydro"/>
</dbReference>
<dbReference type="PANTHER" id="PTHR13754:SF13">
    <property type="entry name" value="METALLO-BETA-LACTAMASE SUPERFAMILY PROTEIN (AFU_ORTHOLOGUE AFUA_3G07630)"/>
    <property type="match status" value="1"/>
</dbReference>
<dbReference type="Pfam" id="PF00753">
    <property type="entry name" value="Lactamase_B"/>
    <property type="match status" value="1"/>
</dbReference>
<dbReference type="InterPro" id="IPR041712">
    <property type="entry name" value="DHPS-like_MBL-fold"/>
</dbReference>
<dbReference type="CDD" id="cd07713">
    <property type="entry name" value="DHPS-like_MBL-fold"/>
    <property type="match status" value="1"/>
</dbReference>
<dbReference type="SUPFAM" id="SSF56281">
    <property type="entry name" value="Metallo-hydrolase/oxidoreductase"/>
    <property type="match status" value="1"/>
</dbReference>
<dbReference type="HOGENOM" id="CLU_036012_0_0_12"/>
<accession>G0GAM2</accession>
<dbReference type="GO" id="GO:0016740">
    <property type="term" value="F:transferase activity"/>
    <property type="evidence" value="ECO:0007669"/>
    <property type="project" value="TreeGrafter"/>
</dbReference>
<dbReference type="InterPro" id="IPR052926">
    <property type="entry name" value="Metallo-beta-lactamase_dom"/>
</dbReference>
<dbReference type="Gene3D" id="3.60.15.10">
    <property type="entry name" value="Ribonuclease Z/Hydroxyacylglutathione hydrolase-like"/>
    <property type="match status" value="1"/>
</dbReference>
<reference evidence="2 3" key="1">
    <citation type="submission" date="2011-06" db="EMBL/GenBank/DDBJ databases">
        <title>The complete genome of Spirochaeta thermophila DSM 6578.</title>
        <authorList>
            <consortium name="US DOE Joint Genome Institute (JGI-PGF)"/>
            <person name="Lucas S."/>
            <person name="Lapidus A."/>
            <person name="Bruce D."/>
            <person name="Goodwin L."/>
            <person name="Pitluck S."/>
            <person name="Peters L."/>
            <person name="Kyrpides N."/>
            <person name="Mavromatis K."/>
            <person name="Ivanova N."/>
            <person name="Mikailova N."/>
            <person name="Pagani I."/>
            <person name="Chertkov O."/>
            <person name="Detter J.C."/>
            <person name="Tapia R."/>
            <person name="Han C."/>
            <person name="Land M."/>
            <person name="Hauser L."/>
            <person name="Markowitz V."/>
            <person name="Cheng J.-F."/>
            <person name="Hugenholtz P."/>
            <person name="Woyke T."/>
            <person name="Wu D."/>
            <person name="Spring S."/>
            <person name="Merkhoffer B."/>
            <person name="Schneider S."/>
            <person name="Klenk H.-P."/>
            <person name="Eisen J.A."/>
        </authorList>
    </citation>
    <scope>NUCLEOTIDE SEQUENCE [LARGE SCALE GENOMIC DNA]</scope>
    <source>
        <strain evidence="3">ATCC 700085 / DSM 6578 / Z-1203</strain>
    </source>
</reference>
<dbReference type="AlphaFoldDB" id="G0GAM2"/>
<dbReference type="KEGG" id="stq:Spith_0708"/>
<protein>
    <recommendedName>
        <fullName evidence="1">Metallo-beta-lactamase domain-containing protein</fullName>
    </recommendedName>
</protein>
<dbReference type="Proteomes" id="UP000007254">
    <property type="component" value="Chromosome"/>
</dbReference>
<organism evidence="2 3">
    <name type="scientific">Winmispira thermophila (strain ATCC 700085 / DSM 6578 / Z-1203)</name>
    <name type="common">Spirochaeta thermophila</name>
    <dbReference type="NCBI Taxonomy" id="869211"/>
    <lineage>
        <taxon>Bacteria</taxon>
        <taxon>Pseudomonadati</taxon>
        <taxon>Spirochaetota</taxon>
        <taxon>Spirochaetia</taxon>
        <taxon>Winmispirales</taxon>
        <taxon>Winmispiraceae</taxon>
        <taxon>Winmispira</taxon>
    </lineage>
</organism>
<name>G0GAM2_WINT7</name>
<keyword evidence="3" id="KW-1185">Reference proteome</keyword>
<feature type="domain" description="Metallo-beta-lactamase" evidence="1">
    <location>
        <begin position="19"/>
        <end position="242"/>
    </location>
</feature>
<evidence type="ECO:0000313" key="2">
    <source>
        <dbReference type="EMBL" id="AEJ60987.1"/>
    </source>
</evidence>
<dbReference type="EMBL" id="CP002903">
    <property type="protein sequence ID" value="AEJ60987.1"/>
    <property type="molecule type" value="Genomic_DNA"/>
</dbReference>
<evidence type="ECO:0000313" key="3">
    <source>
        <dbReference type="Proteomes" id="UP000007254"/>
    </source>
</evidence>
<proteinExistence type="predicted"/>
<evidence type="ECO:0000259" key="1">
    <source>
        <dbReference type="SMART" id="SM00849"/>
    </source>
</evidence>
<dbReference type="InterPro" id="IPR001279">
    <property type="entry name" value="Metallo-B-lactamas"/>
</dbReference>